<dbReference type="HOGENOM" id="CLU_424248_0_0_1"/>
<dbReference type="Proteomes" id="UP000009168">
    <property type="component" value="Unassembled WGS sequence"/>
</dbReference>
<evidence type="ECO:0000313" key="4">
    <source>
        <dbReference type="Proteomes" id="UP000009168"/>
    </source>
</evidence>
<dbReference type="SUPFAM" id="SSF47203">
    <property type="entry name" value="Acyl-CoA dehydrogenase C-terminal domain-like"/>
    <property type="match status" value="1"/>
</dbReference>
<dbReference type="InterPro" id="IPR009100">
    <property type="entry name" value="AcylCoA_DH/oxidase_NM_dom_sf"/>
</dbReference>
<dbReference type="EMBL" id="GG662673">
    <property type="protein sequence ID" value="EAR96965.3"/>
    <property type="molecule type" value="Genomic_DNA"/>
</dbReference>
<dbReference type="Pfam" id="PF14749">
    <property type="entry name" value="Acyl-CoA_ox_N"/>
    <property type="match status" value="1"/>
</dbReference>
<evidence type="ECO:0000313" key="3">
    <source>
        <dbReference type="EMBL" id="EAR96965.3"/>
    </source>
</evidence>
<protein>
    <submittedName>
        <fullName evidence="3">Acyl-coenzyme A oxidase, putative</fullName>
    </submittedName>
</protein>
<evidence type="ECO:0000259" key="2">
    <source>
        <dbReference type="Pfam" id="PF22924"/>
    </source>
</evidence>
<dbReference type="Gene3D" id="2.40.110.10">
    <property type="entry name" value="Butyryl-CoA Dehydrogenase, subunit A, domain 2"/>
    <property type="match status" value="1"/>
</dbReference>
<dbReference type="RefSeq" id="XP_001017210.3">
    <property type="nucleotide sequence ID" value="XM_001017210.3"/>
</dbReference>
<dbReference type="InterPro" id="IPR012258">
    <property type="entry name" value="Acyl-CoA_oxidase"/>
</dbReference>
<feature type="domain" description="Acyl-coenzyme A oxidase N-terminal" evidence="1">
    <location>
        <begin position="8"/>
        <end position="124"/>
    </location>
</feature>
<dbReference type="InterPro" id="IPR037069">
    <property type="entry name" value="AcylCoA_DH/ox_N_sf"/>
</dbReference>
<dbReference type="GO" id="GO:0005777">
    <property type="term" value="C:peroxisome"/>
    <property type="evidence" value="ECO:0007669"/>
    <property type="project" value="InterPro"/>
</dbReference>
<proteinExistence type="predicted"/>
<dbReference type="Gene3D" id="1.20.140.10">
    <property type="entry name" value="Butyryl-CoA Dehydrogenase, subunit A, domain 3"/>
    <property type="match status" value="1"/>
</dbReference>
<accession>Q23K78</accession>
<dbReference type="GO" id="GO:0003997">
    <property type="term" value="F:acyl-CoA oxidase activity"/>
    <property type="evidence" value="ECO:0007669"/>
    <property type="project" value="InterPro"/>
</dbReference>
<dbReference type="Pfam" id="PF22924">
    <property type="entry name" value="ACOX_C_alpha1"/>
    <property type="match status" value="1"/>
</dbReference>
<dbReference type="InterPro" id="IPR029320">
    <property type="entry name" value="Acyl-CoA_ox_N"/>
</dbReference>
<dbReference type="PANTHER" id="PTHR10909">
    <property type="entry name" value="ELECTRON TRANSPORT OXIDOREDUCTASE"/>
    <property type="match status" value="1"/>
</dbReference>
<feature type="domain" description="Acyl-CoA oxidase C-alpha1" evidence="2">
    <location>
        <begin position="276"/>
        <end position="407"/>
    </location>
</feature>
<organism evidence="3 4">
    <name type="scientific">Tetrahymena thermophila (strain SB210)</name>
    <dbReference type="NCBI Taxonomy" id="312017"/>
    <lineage>
        <taxon>Eukaryota</taxon>
        <taxon>Sar</taxon>
        <taxon>Alveolata</taxon>
        <taxon>Ciliophora</taxon>
        <taxon>Intramacronucleata</taxon>
        <taxon>Oligohymenophorea</taxon>
        <taxon>Hymenostomatida</taxon>
        <taxon>Tetrahymenina</taxon>
        <taxon>Tetrahymenidae</taxon>
        <taxon>Tetrahymena</taxon>
    </lineage>
</organism>
<name>Q23K78_TETTS</name>
<gene>
    <name evidence="3" type="ORF">TTHERM_00194570</name>
</gene>
<dbReference type="SUPFAM" id="SSF56645">
    <property type="entry name" value="Acyl-CoA dehydrogenase NM domain-like"/>
    <property type="match status" value="1"/>
</dbReference>
<dbReference type="GO" id="GO:0033540">
    <property type="term" value="P:fatty acid beta-oxidation using acyl-CoA oxidase"/>
    <property type="evidence" value="ECO:0007669"/>
    <property type="project" value="TreeGrafter"/>
</dbReference>
<dbReference type="AlphaFoldDB" id="Q23K78"/>
<dbReference type="GO" id="GO:0071949">
    <property type="term" value="F:FAD binding"/>
    <property type="evidence" value="ECO:0007669"/>
    <property type="project" value="InterPro"/>
</dbReference>
<dbReference type="KEGG" id="tet:TTHERM_00194570"/>
<dbReference type="InterPro" id="IPR055060">
    <property type="entry name" value="ACOX_C_alpha1"/>
</dbReference>
<evidence type="ECO:0000259" key="1">
    <source>
        <dbReference type="Pfam" id="PF14749"/>
    </source>
</evidence>
<dbReference type="GO" id="GO:0055088">
    <property type="term" value="P:lipid homeostasis"/>
    <property type="evidence" value="ECO:0007669"/>
    <property type="project" value="TreeGrafter"/>
</dbReference>
<sequence>MEAQQIIKTLSYLIYGGQQQLEKHLQLKEIIDLIPELHDQPEYYSMTIEDKIKYQTQQLLQVVKLIKQGIIKAEDIHLLYDLLPESTQPLEIHTNVFLPYFKYLIMKNDKKPQQAQALKLVKEFVSYSQIGSVLMGEFHTQSYFKATHVKDITTELTYDRRSCSYILNTKENVVKYCANFSYVSNYAIVLAKFSKENGITVVVPVLVQIRDKNLKPVQGVNIKYLGRSVHDSYKVGVAFQNYQIPEDQIISTIHLESQEYIALFNFLLKGEIAQLSHSCKDLLKAVYLSIKYTQMRTQFKDTKDQKEEKPIIDFQVVNQRITNALSIGIIYSVVLNRYLSSYLMLRDNIKDRKLAMSIVFFKGFRGRAEEKILEQIETIRECCGGFGFQRFSGFPNLYERVTTRITCNNNYKKDIIEMALTYLGKQTISFLDEQHMLLELDTEKYRVHYFNIAMNEPTLKKRLQEYQNFSEKQISDDIALLKVTQCSIIQKKLLCEKIFLENERNVIKSQRQLLELGYELADCFCLSKFYEVHFFKLYRLASKAMNLVYVRFYMEKLMDNFQIMNELNSQLSRSQLYNLFLKKKNSCEEEIKQLYPTYLQSFQFDGIFKNVIVGREDQEDFYLQLKDWSKNRNNRNNPELVAEIQNEILPLLTAKPNL</sequence>
<dbReference type="STRING" id="312017.Q23K78"/>
<dbReference type="GeneID" id="7823183"/>
<reference evidence="4" key="1">
    <citation type="journal article" date="2006" name="PLoS Biol.">
        <title>Macronuclear genome sequence of the ciliate Tetrahymena thermophila, a model eukaryote.</title>
        <authorList>
            <person name="Eisen J.A."/>
            <person name="Coyne R.S."/>
            <person name="Wu M."/>
            <person name="Wu D."/>
            <person name="Thiagarajan M."/>
            <person name="Wortman J.R."/>
            <person name="Badger J.H."/>
            <person name="Ren Q."/>
            <person name="Amedeo P."/>
            <person name="Jones K.M."/>
            <person name="Tallon L.J."/>
            <person name="Delcher A.L."/>
            <person name="Salzberg S.L."/>
            <person name="Silva J.C."/>
            <person name="Haas B.J."/>
            <person name="Majoros W.H."/>
            <person name="Farzad M."/>
            <person name="Carlton J.M."/>
            <person name="Smith R.K. Jr."/>
            <person name="Garg J."/>
            <person name="Pearlman R.E."/>
            <person name="Karrer K.M."/>
            <person name="Sun L."/>
            <person name="Manning G."/>
            <person name="Elde N.C."/>
            <person name="Turkewitz A.P."/>
            <person name="Asai D.J."/>
            <person name="Wilkes D.E."/>
            <person name="Wang Y."/>
            <person name="Cai H."/>
            <person name="Collins K."/>
            <person name="Stewart B.A."/>
            <person name="Lee S.R."/>
            <person name="Wilamowska K."/>
            <person name="Weinberg Z."/>
            <person name="Ruzzo W.L."/>
            <person name="Wloga D."/>
            <person name="Gaertig J."/>
            <person name="Frankel J."/>
            <person name="Tsao C.-C."/>
            <person name="Gorovsky M.A."/>
            <person name="Keeling P.J."/>
            <person name="Waller R.F."/>
            <person name="Patron N.J."/>
            <person name="Cherry J.M."/>
            <person name="Stover N.A."/>
            <person name="Krieger C.J."/>
            <person name="del Toro C."/>
            <person name="Ryder H.F."/>
            <person name="Williamson S.C."/>
            <person name="Barbeau R.A."/>
            <person name="Hamilton E.P."/>
            <person name="Orias E."/>
        </authorList>
    </citation>
    <scope>NUCLEOTIDE SEQUENCE [LARGE SCALE GENOMIC DNA]</scope>
    <source>
        <strain evidence="4">SB210</strain>
    </source>
</reference>
<dbReference type="InterPro" id="IPR046373">
    <property type="entry name" value="Acyl-CoA_Oxase/DH_mid-dom_sf"/>
</dbReference>
<dbReference type="GO" id="GO:0005504">
    <property type="term" value="F:fatty acid binding"/>
    <property type="evidence" value="ECO:0007669"/>
    <property type="project" value="TreeGrafter"/>
</dbReference>
<dbReference type="eggNOG" id="KOG0136">
    <property type="taxonomic scope" value="Eukaryota"/>
</dbReference>
<dbReference type="InterPro" id="IPR036250">
    <property type="entry name" value="AcylCo_DH-like_C"/>
</dbReference>
<dbReference type="Gene3D" id="1.10.540.10">
    <property type="entry name" value="Acyl-CoA dehydrogenase/oxidase, N-terminal domain"/>
    <property type="match status" value="1"/>
</dbReference>
<keyword evidence="4" id="KW-1185">Reference proteome</keyword>
<dbReference type="PANTHER" id="PTHR10909:SF250">
    <property type="entry name" value="PEROXISOMAL ACYL-COENZYME A OXIDASE 1"/>
    <property type="match status" value="1"/>
</dbReference>
<dbReference type="InParanoid" id="Q23K78"/>